<dbReference type="PROSITE" id="PS51151">
    <property type="entry name" value="NAC_AB"/>
    <property type="match status" value="1"/>
</dbReference>
<feature type="compositionally biased region" description="Acidic residues" evidence="1">
    <location>
        <begin position="317"/>
        <end position="329"/>
    </location>
</feature>
<feature type="domain" description="NAC-A/B" evidence="3">
    <location>
        <begin position="1022"/>
        <end position="1087"/>
    </location>
</feature>
<feature type="compositionally biased region" description="Pro residues" evidence="1">
    <location>
        <begin position="784"/>
        <end position="794"/>
    </location>
</feature>
<feature type="compositionally biased region" description="Low complexity" evidence="1">
    <location>
        <begin position="161"/>
        <end position="171"/>
    </location>
</feature>
<feature type="region of interest" description="Disordered" evidence="1">
    <location>
        <begin position="503"/>
        <end position="671"/>
    </location>
</feature>
<dbReference type="Gene3D" id="1.10.8.10">
    <property type="entry name" value="DNA helicase RuvA subunit, C-terminal domain"/>
    <property type="match status" value="1"/>
</dbReference>
<dbReference type="FunFam" id="2.20.70.30:FF:000002">
    <property type="entry name" value="Nascent polypeptide-associated complex (NAC), alpha subunit"/>
    <property type="match status" value="1"/>
</dbReference>
<feature type="compositionally biased region" description="Basic and acidic residues" evidence="1">
    <location>
        <begin position="824"/>
        <end position="833"/>
    </location>
</feature>
<dbReference type="Pfam" id="PF19026">
    <property type="entry name" value="UBA_HYPK"/>
    <property type="match status" value="1"/>
</dbReference>
<protein>
    <submittedName>
        <fullName evidence="4">NAC-alpha domain-containing protein 1</fullName>
    </submittedName>
</protein>
<feature type="compositionally biased region" description="Low complexity" evidence="1">
    <location>
        <begin position="262"/>
        <end position="274"/>
    </location>
</feature>
<dbReference type="OrthoDB" id="3169036at2759"/>
<feature type="compositionally biased region" description="Low complexity" evidence="1">
    <location>
        <begin position="943"/>
        <end position="952"/>
    </location>
</feature>
<evidence type="ECO:0000256" key="2">
    <source>
        <dbReference type="SAM" id="SignalP"/>
    </source>
</evidence>
<dbReference type="Gene3D" id="2.20.70.30">
    <property type="entry name" value="Nascent polypeptide-associated complex domain"/>
    <property type="match status" value="1"/>
</dbReference>
<evidence type="ECO:0000313" key="4">
    <source>
        <dbReference type="EMBL" id="KAG8510559.1"/>
    </source>
</evidence>
<dbReference type="CDD" id="cd14416">
    <property type="entry name" value="UBA_NACAD"/>
    <property type="match status" value="1"/>
</dbReference>
<feature type="region of interest" description="Disordered" evidence="1">
    <location>
        <begin position="1098"/>
        <end position="1131"/>
    </location>
</feature>
<feature type="region of interest" description="Disordered" evidence="1">
    <location>
        <begin position="44"/>
        <end position="274"/>
    </location>
</feature>
<reference evidence="4" key="1">
    <citation type="journal article" date="2021" name="Evol. Appl.">
        <title>The genome of the Pyrenean desman and the effects of bottlenecks and inbreeding on the genomic landscape of an endangered species.</title>
        <authorList>
            <person name="Escoda L."/>
            <person name="Castresana J."/>
        </authorList>
    </citation>
    <scope>NUCLEOTIDE SEQUENCE</scope>
    <source>
        <strain evidence="4">IBE-C5619</strain>
    </source>
</reference>
<keyword evidence="2" id="KW-0732">Signal</keyword>
<dbReference type="InterPro" id="IPR041907">
    <property type="entry name" value="NACAD_UBA"/>
</dbReference>
<dbReference type="InterPro" id="IPR044034">
    <property type="entry name" value="NAC-like_UBA"/>
</dbReference>
<dbReference type="EMBL" id="JAGFMF010011868">
    <property type="protein sequence ID" value="KAG8510559.1"/>
    <property type="molecule type" value="Genomic_DNA"/>
</dbReference>
<dbReference type="InterPro" id="IPR038187">
    <property type="entry name" value="NAC_A/B_dom_sf"/>
</dbReference>
<dbReference type="Pfam" id="PF01849">
    <property type="entry name" value="NAC"/>
    <property type="match status" value="1"/>
</dbReference>
<feature type="compositionally biased region" description="Polar residues" evidence="1">
    <location>
        <begin position="431"/>
        <end position="456"/>
    </location>
</feature>
<dbReference type="InterPro" id="IPR002715">
    <property type="entry name" value="Nas_poly-pep-assoc_cplx_dom"/>
</dbReference>
<dbReference type="InterPro" id="IPR016641">
    <property type="entry name" value="EGD2/NACA0like"/>
</dbReference>
<feature type="compositionally biased region" description="Basic and acidic residues" evidence="1">
    <location>
        <begin position="869"/>
        <end position="882"/>
    </location>
</feature>
<evidence type="ECO:0000259" key="3">
    <source>
        <dbReference type="PROSITE" id="PS51151"/>
    </source>
</evidence>
<feature type="region of interest" description="Disordered" evidence="1">
    <location>
        <begin position="371"/>
        <end position="458"/>
    </location>
</feature>
<sequence>MPSSLLSLLTDLSCNVSAATTPRENPLEHCALSPGPNTLALTFLPSKPGARPPPEGASWDAGPGSTPLAWVVTAESGPSPGSPKVQPTEGPLPTTLEPRIVMGEETCQAPTPPKAALPELRDLEGGPASLNPPPELCSQGDPPVPFPAPDPDSYFTPPSTPTNTTSALLPSHWPCTYVWDTPIEPGASPPTSPSSSYVTADGDSWASSPSPSPSPSPSCSLSLMTPADGLDIPSGWGFSPPGSVADEQELSPAGSLDPPSPESSLSADSNSSWSQEGHFFDLDFLANDPMIPAALLPFQGSLIFQVDTVEVTPLPPQEEEEDDEEEEEGSAPVPKGDLAGEGEDDSTFASSLQSLSDLSITEGMDEAFAFRDDASAASSDPDSASYAGADDERLYSGEPHAQPTTLLQDGHDVVPAWGLESAPEVSEGETGCTSKSQEPTAVTTAMSPTSGLSSAAATIPHTLKKAPVLCRVTLEEEAGSALGPVPVATAMPQLPPVEYSAAVGQEPQTAQEEADLTRSPDPLQNLKEDVQGPDVMVSSHSQPKETGLTTAQDLVSGATPIPQEDTGLPLGQALQRETGCSPGKETLSTEAQQEGGGAWRQRSAPKERDVGCTGGTVSPALDQAQKNGPEPGVDSGIPGVSRGNGDPPKSAREILDPCGPASGRQDEAEVLSVPKQGTCPEAQMSTAAKAQPLKEALKAEDQERVVPEPVAQGAGKVPRSSSPGACPAEICEARPPSPVVENTATQGSPTAVASSICLGSSPKSPSRAVSRPSRGCPKDTTPVSPLPSQQPEPVLPGSGDRVQEALGIFGQPLLKPPESPTRATPREHKDKLLGPESSVPAVLTGAVLSPSEPPAPCLYQGPQEDSVEREEPPRSPDRRKPQEGAQRAVATFSGTTNAPRAEHRVSLSPRSHLSLKVAPTGGTHAKDSASQISSPCQVPPGSGPQSPVGPRGLPAPEQQDDQDSLEEDSPQAAGSGQYSDSHGESSVELEDHDLSGPQTAQRPAQALAGGSSEETFTKAKQSRSEKKARKAMSKLGLRQIQGVTRITIQKSKNILFVITKPDVFKSPASDTYVVFGEAKIEDLSQQVHRAAAEKFKVPAEPSTLVPESAPEPQVGPKGQEEEEEEDDKVDEAGLELRDIELVMAQASVSRAKAVRALRDNESDIVNAIMELTM</sequence>
<feature type="compositionally biased region" description="Acidic residues" evidence="1">
    <location>
        <begin position="958"/>
        <end position="969"/>
    </location>
</feature>
<feature type="region of interest" description="Disordered" evidence="1">
    <location>
        <begin position="309"/>
        <end position="354"/>
    </location>
</feature>
<evidence type="ECO:0000256" key="1">
    <source>
        <dbReference type="SAM" id="MobiDB-lite"/>
    </source>
</evidence>
<keyword evidence="5" id="KW-1185">Reference proteome</keyword>
<accession>A0A8J6AFT4</accession>
<feature type="region of interest" description="Disordered" evidence="1">
    <location>
        <begin position="709"/>
        <end position="1033"/>
    </location>
</feature>
<dbReference type="CDD" id="cd22054">
    <property type="entry name" value="NAC_NACA"/>
    <property type="match status" value="1"/>
</dbReference>
<evidence type="ECO:0000313" key="5">
    <source>
        <dbReference type="Proteomes" id="UP000700334"/>
    </source>
</evidence>
<dbReference type="GO" id="GO:0005854">
    <property type="term" value="C:nascent polypeptide-associated complex"/>
    <property type="evidence" value="ECO:0007669"/>
    <property type="project" value="InterPro"/>
</dbReference>
<feature type="compositionally biased region" description="Polar residues" evidence="1">
    <location>
        <begin position="740"/>
        <end position="764"/>
    </location>
</feature>
<gene>
    <name evidence="4" type="ORF">J0S82_002615</name>
</gene>
<dbReference type="SMART" id="SM01407">
    <property type="entry name" value="NAC"/>
    <property type="match status" value="1"/>
</dbReference>
<name>A0A8J6AFT4_GALPY</name>
<dbReference type="AlphaFoldDB" id="A0A8J6AFT4"/>
<organism evidence="4 5">
    <name type="scientific">Galemys pyrenaicus</name>
    <name type="common">Iberian desman</name>
    <name type="synonym">Pyrenean desman</name>
    <dbReference type="NCBI Taxonomy" id="202257"/>
    <lineage>
        <taxon>Eukaryota</taxon>
        <taxon>Metazoa</taxon>
        <taxon>Chordata</taxon>
        <taxon>Craniata</taxon>
        <taxon>Vertebrata</taxon>
        <taxon>Euteleostomi</taxon>
        <taxon>Mammalia</taxon>
        <taxon>Eutheria</taxon>
        <taxon>Laurasiatheria</taxon>
        <taxon>Eulipotyphla</taxon>
        <taxon>Talpidae</taxon>
        <taxon>Galemys</taxon>
    </lineage>
</organism>
<dbReference type="Proteomes" id="UP000700334">
    <property type="component" value="Unassembled WGS sequence"/>
</dbReference>
<proteinExistence type="predicted"/>
<feature type="signal peptide" evidence="2">
    <location>
        <begin position="1"/>
        <end position="18"/>
    </location>
</feature>
<feature type="compositionally biased region" description="Low complexity" evidence="1">
    <location>
        <begin position="375"/>
        <end position="388"/>
    </location>
</feature>
<dbReference type="PANTHER" id="PTHR21713">
    <property type="entry name" value="NASCENT POLYPEPTIDE ASSOCIATED COMPLEX ALPHA SUBUNIT-RELATED"/>
    <property type="match status" value="1"/>
</dbReference>
<feature type="compositionally biased region" description="Acidic residues" evidence="1">
    <location>
        <begin position="1120"/>
        <end position="1129"/>
    </location>
</feature>
<feature type="chain" id="PRO_5035154034" evidence="2">
    <location>
        <begin position="19"/>
        <end position="1173"/>
    </location>
</feature>
<feature type="compositionally biased region" description="Low complexity" evidence="1">
    <location>
        <begin position="87"/>
        <end position="98"/>
    </location>
</feature>
<comment type="caution">
    <text evidence="4">The sequence shown here is derived from an EMBL/GenBank/DDBJ whole genome shotgun (WGS) entry which is preliminary data.</text>
</comment>